<evidence type="ECO:0000313" key="1">
    <source>
        <dbReference type="EMBL" id="TQM71899.1"/>
    </source>
</evidence>
<sequence length="191" mass="21710">MSSNLYVRPLEPRHLHCIALDVSRFAALDVAGQAHVRKEMFGIIEGVAADLSIDLRPEAHSDRGDGLMLVTDCGIEMLVTDFPRRLGDAVRRYNETVCPEVRVQLRQALDAGYVHLDDRGYAGVPVNRAARLLDAPDFKAKMREYGAEFAVIISTELYEEIQEYRLLDERKLEKVQVDVKETHTMARMWIP</sequence>
<dbReference type="InterPro" id="IPR029787">
    <property type="entry name" value="Nucleotide_cyclase"/>
</dbReference>
<dbReference type="OrthoDB" id="3482507at2"/>
<protein>
    <recommendedName>
        <fullName evidence="3">Guanylate cyclase domain-containing protein</fullName>
    </recommendedName>
</protein>
<reference evidence="1 2" key="1">
    <citation type="submission" date="2019-06" db="EMBL/GenBank/DDBJ databases">
        <title>Sequencing the genomes of 1000 actinobacteria strains.</title>
        <authorList>
            <person name="Klenk H.-P."/>
        </authorList>
    </citation>
    <scope>NUCLEOTIDE SEQUENCE [LARGE SCALE GENOMIC DNA]</scope>
    <source>
        <strain evidence="1 2">DSM 45043</strain>
    </source>
</reference>
<dbReference type="AlphaFoldDB" id="A0A543IMX8"/>
<name>A0A543IMX8_9ACTN</name>
<proteinExistence type="predicted"/>
<dbReference type="Gene3D" id="3.30.70.1230">
    <property type="entry name" value="Nucleotide cyclase"/>
    <property type="match status" value="1"/>
</dbReference>
<dbReference type="RefSeq" id="WP_141973452.1">
    <property type="nucleotide sequence ID" value="NZ_VFPO01000001.1"/>
</dbReference>
<dbReference type="EMBL" id="VFPO01000001">
    <property type="protein sequence ID" value="TQM71899.1"/>
    <property type="molecule type" value="Genomic_DNA"/>
</dbReference>
<accession>A0A543IMX8</accession>
<comment type="caution">
    <text evidence="1">The sequence shown here is derived from an EMBL/GenBank/DDBJ whole genome shotgun (WGS) entry which is preliminary data.</text>
</comment>
<evidence type="ECO:0000313" key="2">
    <source>
        <dbReference type="Proteomes" id="UP000316706"/>
    </source>
</evidence>
<keyword evidence="2" id="KW-1185">Reference proteome</keyword>
<dbReference type="Proteomes" id="UP000316706">
    <property type="component" value="Unassembled WGS sequence"/>
</dbReference>
<gene>
    <name evidence="1" type="ORF">FHX41_5680</name>
</gene>
<organism evidence="1 2">
    <name type="scientific">Actinomadura hallensis</name>
    <dbReference type="NCBI Taxonomy" id="337895"/>
    <lineage>
        <taxon>Bacteria</taxon>
        <taxon>Bacillati</taxon>
        <taxon>Actinomycetota</taxon>
        <taxon>Actinomycetes</taxon>
        <taxon>Streptosporangiales</taxon>
        <taxon>Thermomonosporaceae</taxon>
        <taxon>Actinomadura</taxon>
    </lineage>
</organism>
<evidence type="ECO:0008006" key="3">
    <source>
        <dbReference type="Google" id="ProtNLM"/>
    </source>
</evidence>
<dbReference type="SUPFAM" id="SSF55073">
    <property type="entry name" value="Nucleotide cyclase"/>
    <property type="match status" value="1"/>
</dbReference>